<protein>
    <submittedName>
        <fullName evidence="2">Uncharacterized protein</fullName>
    </submittedName>
</protein>
<organism evidence="2 3">
    <name type="scientific">Claviceps aff. purpurea</name>
    <dbReference type="NCBI Taxonomy" id="1967640"/>
    <lineage>
        <taxon>Eukaryota</taxon>
        <taxon>Fungi</taxon>
        <taxon>Dikarya</taxon>
        <taxon>Ascomycota</taxon>
        <taxon>Pezizomycotina</taxon>
        <taxon>Sordariomycetes</taxon>
        <taxon>Hypocreomycetidae</taxon>
        <taxon>Hypocreales</taxon>
        <taxon>Clavicipitaceae</taxon>
        <taxon>Claviceps</taxon>
    </lineage>
</organism>
<evidence type="ECO:0000313" key="2">
    <source>
        <dbReference type="EMBL" id="KAG6292143.1"/>
    </source>
</evidence>
<reference evidence="2 3" key="1">
    <citation type="journal article" date="2020" name="bioRxiv">
        <title>Whole genome comparisons of ergot fungi reveals the divergence and evolution of species within the genus Claviceps are the result of varying mechanisms driving genome evolution and host range expansion.</title>
        <authorList>
            <person name="Wyka S.A."/>
            <person name="Mondo S.J."/>
            <person name="Liu M."/>
            <person name="Dettman J."/>
            <person name="Nalam V."/>
            <person name="Broders K.D."/>
        </authorList>
    </citation>
    <scope>NUCLEOTIDE SEQUENCE [LARGE SCALE GENOMIC DNA]</scope>
    <source>
        <strain evidence="2 3">Clav52</strain>
    </source>
</reference>
<dbReference type="EMBL" id="SRRH01000286">
    <property type="protein sequence ID" value="KAG6292143.1"/>
    <property type="molecule type" value="Genomic_DNA"/>
</dbReference>
<gene>
    <name evidence="2" type="ORF">E4U09_003545</name>
</gene>
<evidence type="ECO:0000256" key="1">
    <source>
        <dbReference type="SAM" id="MobiDB-lite"/>
    </source>
</evidence>
<feature type="region of interest" description="Disordered" evidence="1">
    <location>
        <begin position="248"/>
        <end position="267"/>
    </location>
</feature>
<proteinExistence type="predicted"/>
<dbReference type="Proteomes" id="UP000707071">
    <property type="component" value="Unassembled WGS sequence"/>
</dbReference>
<accession>A0A9P7QF43</accession>
<name>A0A9P7QF43_9HYPO</name>
<comment type="caution">
    <text evidence="2">The sequence shown here is derived from an EMBL/GenBank/DDBJ whole genome shotgun (WGS) entry which is preliminary data.</text>
</comment>
<evidence type="ECO:0000313" key="3">
    <source>
        <dbReference type="Proteomes" id="UP000707071"/>
    </source>
</evidence>
<dbReference type="AlphaFoldDB" id="A0A9P7QF43"/>
<sequence>MVSSGQEMSHIRRLQNCQFILVDAMEAASAAKWQKTLASLEPRESADYLWSPNSSYRGIQREQLEPRQNVTEGCHNELLRTGLAEQPRAQRRQDLGAHEVSSLDWDLNEAGAGAGAGAGLLMTSMNLGANADDYLSLPDLAPAVMFATQQCLDTVDSGRKRLRDDEDVAGAAAALGVHRDKRFLCSIPFRTSHPGPRQCLTTPIIPLNASPAVAGPRHTIDTWTPDPMSNFTRKPNAELERMAMAQPTLPGHDETSVDISSSRDARPIGQTSTPIHSNFAAQVWGQDAGCAPLQAATASGGIANFGDHVAGDSQDNCIPRSITADVERHMPSLPSPKAEIVVPIAGNSCGMTVEESNNVNALLSRLAADYPDPPSHQPSSTRAMEHPNAMKGTKLYLKSGTYLLSDAEPASPFPGRRGHQRSKHVVHSWTWQPGMKRTFSMGYRSDCEQCRLKVPGHLNHIVIS</sequence>
<feature type="compositionally biased region" description="Basic and acidic residues" evidence="1">
    <location>
        <begin position="251"/>
        <end position="266"/>
    </location>
</feature>
<keyword evidence="3" id="KW-1185">Reference proteome</keyword>